<evidence type="ECO:0000313" key="2">
    <source>
        <dbReference type="Proteomes" id="UP000006468"/>
    </source>
</evidence>
<protein>
    <submittedName>
        <fullName evidence="1">Uncharacterized protein</fullName>
    </submittedName>
</protein>
<comment type="caution">
    <text evidence="1">The sequence shown here is derived from an EMBL/GenBank/DDBJ whole genome shotgun (WGS) entry which is preliminary data.</text>
</comment>
<name>D5QBU1_NOVHA</name>
<reference evidence="1 2" key="1">
    <citation type="journal article" date="2010" name="J. Bacteriol.">
        <title>Genome sequence of a cellulose-producing bacterium, Gluconacetobacter hansenii ATCC 23769.</title>
        <authorList>
            <person name="Iyer P.R."/>
            <person name="Geib S.M."/>
            <person name="Catchmark J."/>
            <person name="Kao T.H."/>
            <person name="Tien M."/>
        </authorList>
    </citation>
    <scope>NUCLEOTIDE SEQUENCE [LARGE SCALE GENOMIC DNA]</scope>
    <source>
        <strain evidence="1 2">ATCC 23769</strain>
    </source>
</reference>
<gene>
    <name evidence="1" type="ORF">GXY_02938</name>
</gene>
<dbReference type="Proteomes" id="UP000006468">
    <property type="component" value="Chromosome"/>
</dbReference>
<dbReference type="HOGENOM" id="CLU_2649706_0_0_5"/>
<dbReference type="AlphaFoldDB" id="D5QBU1"/>
<sequence>MIALQSSFLWTEVKNCGLQKCAGSFAIFPECPFRLYPGRWGCRFTVRVLSQMPSVPMPDDELVPPIAISVWFLIRP</sequence>
<accession>D5QBU1</accession>
<proteinExistence type="predicted"/>
<organism evidence="1 2">
    <name type="scientific">Novacetimonas hansenii ATCC 23769</name>
    <dbReference type="NCBI Taxonomy" id="714995"/>
    <lineage>
        <taxon>Bacteria</taxon>
        <taxon>Pseudomonadati</taxon>
        <taxon>Pseudomonadota</taxon>
        <taxon>Alphaproteobacteria</taxon>
        <taxon>Acetobacterales</taxon>
        <taxon>Acetobacteraceae</taxon>
        <taxon>Novacetimonas</taxon>
    </lineage>
</organism>
<evidence type="ECO:0000313" key="1">
    <source>
        <dbReference type="EMBL" id="EFG85459.1"/>
    </source>
</evidence>
<dbReference type="EMBL" id="ADTV01000006">
    <property type="protein sequence ID" value="EFG85459.1"/>
    <property type="molecule type" value="Genomic_DNA"/>
</dbReference>